<keyword evidence="4" id="KW-1185">Reference proteome</keyword>
<dbReference type="PROSITE" id="PS51257">
    <property type="entry name" value="PROKAR_LIPOPROTEIN"/>
    <property type="match status" value="1"/>
</dbReference>
<name>A0A3D9SMK3_9ACTN</name>
<dbReference type="AlphaFoldDB" id="A0A3D9SMK3"/>
<evidence type="ECO:0000256" key="2">
    <source>
        <dbReference type="SAM" id="SignalP"/>
    </source>
</evidence>
<evidence type="ECO:0000256" key="1">
    <source>
        <dbReference type="SAM" id="MobiDB-lite"/>
    </source>
</evidence>
<proteinExistence type="predicted"/>
<dbReference type="EMBL" id="QTTT01000001">
    <property type="protein sequence ID" value="REE97152.1"/>
    <property type="molecule type" value="Genomic_DNA"/>
</dbReference>
<comment type="caution">
    <text evidence="3">The sequence shown here is derived from an EMBL/GenBank/DDBJ whole genome shotgun (WGS) entry which is preliminary data.</text>
</comment>
<protein>
    <recommendedName>
        <fullName evidence="5">Lipoprotein</fullName>
    </recommendedName>
</protein>
<dbReference type="OrthoDB" id="4570297at2"/>
<organism evidence="3 4">
    <name type="scientific">Thermomonospora umbrina</name>
    <dbReference type="NCBI Taxonomy" id="111806"/>
    <lineage>
        <taxon>Bacteria</taxon>
        <taxon>Bacillati</taxon>
        <taxon>Actinomycetota</taxon>
        <taxon>Actinomycetes</taxon>
        <taxon>Streptosporangiales</taxon>
        <taxon>Thermomonosporaceae</taxon>
        <taxon>Thermomonospora</taxon>
    </lineage>
</organism>
<sequence length="80" mass="8671">MLKARVAALTVTLALAGGTLTACSEDRWCEQDATDTKVADRFCEQGVPGYEWEPDGDGKKKKKKRKKSLGVVTPDTRATA</sequence>
<evidence type="ECO:0000313" key="3">
    <source>
        <dbReference type="EMBL" id="REE97152.1"/>
    </source>
</evidence>
<gene>
    <name evidence="3" type="ORF">DFJ69_2609</name>
</gene>
<evidence type="ECO:0008006" key="5">
    <source>
        <dbReference type="Google" id="ProtNLM"/>
    </source>
</evidence>
<dbReference type="RefSeq" id="WP_116022684.1">
    <property type="nucleotide sequence ID" value="NZ_QTTT01000001.1"/>
</dbReference>
<reference evidence="3 4" key="1">
    <citation type="submission" date="2018-08" db="EMBL/GenBank/DDBJ databases">
        <title>Sequencing the genomes of 1000 actinobacteria strains.</title>
        <authorList>
            <person name="Klenk H.-P."/>
        </authorList>
    </citation>
    <scope>NUCLEOTIDE SEQUENCE [LARGE SCALE GENOMIC DNA]</scope>
    <source>
        <strain evidence="3 4">DSM 43927</strain>
    </source>
</reference>
<accession>A0A3D9SMK3</accession>
<feature type="signal peptide" evidence="2">
    <location>
        <begin position="1"/>
        <end position="24"/>
    </location>
</feature>
<feature type="chain" id="PRO_5017652767" description="Lipoprotein" evidence="2">
    <location>
        <begin position="25"/>
        <end position="80"/>
    </location>
</feature>
<feature type="region of interest" description="Disordered" evidence="1">
    <location>
        <begin position="50"/>
        <end position="80"/>
    </location>
</feature>
<dbReference type="Proteomes" id="UP000256661">
    <property type="component" value="Unassembled WGS sequence"/>
</dbReference>
<evidence type="ECO:0000313" key="4">
    <source>
        <dbReference type="Proteomes" id="UP000256661"/>
    </source>
</evidence>
<keyword evidence="2" id="KW-0732">Signal</keyword>
<feature type="compositionally biased region" description="Basic residues" evidence="1">
    <location>
        <begin position="59"/>
        <end position="68"/>
    </location>
</feature>